<dbReference type="PANTHER" id="PTHR43975">
    <property type="entry name" value="ZGC:101858"/>
    <property type="match status" value="1"/>
</dbReference>
<dbReference type="Gene3D" id="3.40.50.720">
    <property type="entry name" value="NAD(P)-binding Rossmann-like Domain"/>
    <property type="match status" value="1"/>
</dbReference>
<comment type="similarity">
    <text evidence="1">Belongs to the short-chain dehydrogenases/reductases (SDR) family.</text>
</comment>
<organism evidence="3 4">
    <name type="scientific">Novosphingobium chloroacetimidivorans</name>
    <dbReference type="NCBI Taxonomy" id="1428314"/>
    <lineage>
        <taxon>Bacteria</taxon>
        <taxon>Pseudomonadati</taxon>
        <taxon>Pseudomonadota</taxon>
        <taxon>Alphaproteobacteria</taxon>
        <taxon>Sphingomonadales</taxon>
        <taxon>Sphingomonadaceae</taxon>
        <taxon>Novosphingobium</taxon>
    </lineage>
</organism>
<evidence type="ECO:0000313" key="4">
    <source>
        <dbReference type="Proteomes" id="UP000555448"/>
    </source>
</evidence>
<dbReference type="Proteomes" id="UP000555448">
    <property type="component" value="Unassembled WGS sequence"/>
</dbReference>
<dbReference type="InterPro" id="IPR057326">
    <property type="entry name" value="KR_dom"/>
</dbReference>
<dbReference type="PANTHER" id="PTHR43975:SF2">
    <property type="entry name" value="EG:BACR7A4.14 PROTEIN-RELATED"/>
    <property type="match status" value="1"/>
</dbReference>
<protein>
    <submittedName>
        <fullName evidence="3">NAD(P)-dependent dehydrogenase (Short-subunit alcohol dehydrogenase family)</fullName>
    </submittedName>
</protein>
<name>A0A7W7NXV2_9SPHN</name>
<dbReference type="CDD" id="cd05233">
    <property type="entry name" value="SDR_c"/>
    <property type="match status" value="1"/>
</dbReference>
<dbReference type="InterPro" id="IPR020904">
    <property type="entry name" value="Sc_DH/Rdtase_CS"/>
</dbReference>
<dbReference type="SMART" id="SM00822">
    <property type="entry name" value="PKS_KR"/>
    <property type="match status" value="1"/>
</dbReference>
<gene>
    <name evidence="3" type="ORF">HNO88_004111</name>
</gene>
<sequence length="257" mass="26605">MSDDRFAGEFAGKTVIVTGAASGLGKVTAAAFARSGADVAMVDIDRDGLEQSVEAVRAEGGSARPILADLSQSDVGSMVIDATVQAFGTIDVLVNVAGVFHFSPVPQTTAEAWDRVFAINLRAPFLLCQAALPHLVERAGAIVNIASSSAFFGHAYLTAYGASKAALVSLTKSLAMEYARTPVRINALAPGGMMTPMVSGMTSMSDGIDRDLVSRYGGLRPPNEPEDLVDLILFLASPRATAVHGACFAADRGITAG</sequence>
<dbReference type="PROSITE" id="PS00061">
    <property type="entry name" value="ADH_SHORT"/>
    <property type="match status" value="1"/>
</dbReference>
<feature type="domain" description="Ketoreductase" evidence="2">
    <location>
        <begin position="13"/>
        <end position="181"/>
    </location>
</feature>
<comment type="caution">
    <text evidence="3">The sequence shown here is derived from an EMBL/GenBank/DDBJ whole genome shotgun (WGS) entry which is preliminary data.</text>
</comment>
<dbReference type="Pfam" id="PF13561">
    <property type="entry name" value="adh_short_C2"/>
    <property type="match status" value="1"/>
</dbReference>
<dbReference type="AlphaFoldDB" id="A0A7W7NXV2"/>
<dbReference type="PRINTS" id="PR00081">
    <property type="entry name" value="GDHRDH"/>
</dbReference>
<accession>A0A7W7NXV2</accession>
<keyword evidence="4" id="KW-1185">Reference proteome</keyword>
<dbReference type="PRINTS" id="PR00080">
    <property type="entry name" value="SDRFAMILY"/>
</dbReference>
<dbReference type="EMBL" id="JACHLR010000031">
    <property type="protein sequence ID" value="MBB4860766.1"/>
    <property type="molecule type" value="Genomic_DNA"/>
</dbReference>
<dbReference type="InterPro" id="IPR036291">
    <property type="entry name" value="NAD(P)-bd_dom_sf"/>
</dbReference>
<dbReference type="SUPFAM" id="SSF51735">
    <property type="entry name" value="NAD(P)-binding Rossmann-fold domains"/>
    <property type="match status" value="1"/>
</dbReference>
<proteinExistence type="inferred from homology"/>
<evidence type="ECO:0000256" key="1">
    <source>
        <dbReference type="ARBA" id="ARBA00006484"/>
    </source>
</evidence>
<dbReference type="RefSeq" id="WP_184250126.1">
    <property type="nucleotide sequence ID" value="NZ_JACHLR010000031.1"/>
</dbReference>
<dbReference type="FunFam" id="3.40.50.720:FF:000084">
    <property type="entry name" value="Short-chain dehydrogenase reductase"/>
    <property type="match status" value="1"/>
</dbReference>
<reference evidence="3 4" key="1">
    <citation type="submission" date="2020-08" db="EMBL/GenBank/DDBJ databases">
        <title>Functional genomics of gut bacteria from endangered species of beetles.</title>
        <authorList>
            <person name="Carlos-Shanley C."/>
        </authorList>
    </citation>
    <scope>NUCLEOTIDE SEQUENCE [LARGE SCALE GENOMIC DNA]</scope>
    <source>
        <strain evidence="3 4">S00245</strain>
    </source>
</reference>
<evidence type="ECO:0000259" key="2">
    <source>
        <dbReference type="SMART" id="SM00822"/>
    </source>
</evidence>
<dbReference type="InterPro" id="IPR002347">
    <property type="entry name" value="SDR_fam"/>
</dbReference>
<evidence type="ECO:0000313" key="3">
    <source>
        <dbReference type="EMBL" id="MBB4860766.1"/>
    </source>
</evidence>